<dbReference type="SMART" id="SM00387">
    <property type="entry name" value="HATPase_c"/>
    <property type="match status" value="1"/>
</dbReference>
<dbReference type="RefSeq" id="WP_089410198.1">
    <property type="nucleotide sequence ID" value="NZ_FZOU01000011.1"/>
</dbReference>
<dbReference type="AlphaFoldDB" id="A0A239MBY2"/>
<evidence type="ECO:0000259" key="4">
    <source>
        <dbReference type="PROSITE" id="PS50109"/>
    </source>
</evidence>
<evidence type="ECO:0000256" key="2">
    <source>
        <dbReference type="ARBA" id="ARBA00012438"/>
    </source>
</evidence>
<keyword evidence="5" id="KW-0418">Kinase</keyword>
<accession>A0A239MBY2</accession>
<dbReference type="PANTHER" id="PTHR43065:SF48">
    <property type="entry name" value="HISTIDINE KINASE"/>
    <property type="match status" value="1"/>
</dbReference>
<dbReference type="InterPro" id="IPR036890">
    <property type="entry name" value="HATPase_C_sf"/>
</dbReference>
<evidence type="ECO:0000313" key="6">
    <source>
        <dbReference type="Proteomes" id="UP000198356"/>
    </source>
</evidence>
<comment type="catalytic activity">
    <reaction evidence="1">
        <text>ATP + protein L-histidine = ADP + protein N-phospho-L-histidine.</text>
        <dbReference type="EC" id="2.7.13.3"/>
    </reaction>
</comment>
<keyword evidence="6" id="KW-1185">Reference proteome</keyword>
<dbReference type="InterPro" id="IPR000595">
    <property type="entry name" value="cNMP-bd_dom"/>
</dbReference>
<dbReference type="Pfam" id="PF02518">
    <property type="entry name" value="HATPase_c"/>
    <property type="match status" value="1"/>
</dbReference>
<dbReference type="InterPro" id="IPR014710">
    <property type="entry name" value="RmlC-like_jellyroll"/>
</dbReference>
<feature type="domain" description="Histidine kinase" evidence="4">
    <location>
        <begin position="300"/>
        <end position="497"/>
    </location>
</feature>
<dbReference type="Gene3D" id="2.60.120.10">
    <property type="entry name" value="Jelly Rolls"/>
    <property type="match status" value="1"/>
</dbReference>
<evidence type="ECO:0000313" key="5">
    <source>
        <dbReference type="EMBL" id="SNT39534.1"/>
    </source>
</evidence>
<dbReference type="InterPro" id="IPR004358">
    <property type="entry name" value="Sig_transdc_His_kin-like_C"/>
</dbReference>
<proteinExistence type="predicted"/>
<dbReference type="InterPro" id="IPR005467">
    <property type="entry name" value="His_kinase_dom"/>
</dbReference>
<protein>
    <recommendedName>
        <fullName evidence="2">histidine kinase</fullName>
        <ecNumber evidence="2">2.7.13.3</ecNumber>
    </recommendedName>
</protein>
<gene>
    <name evidence="5" type="ORF">SAMN05421770_11125</name>
</gene>
<dbReference type="Gene3D" id="1.10.287.130">
    <property type="match status" value="1"/>
</dbReference>
<reference evidence="5 6" key="1">
    <citation type="submission" date="2017-06" db="EMBL/GenBank/DDBJ databases">
        <authorList>
            <person name="Kim H.J."/>
            <person name="Triplett B.A."/>
        </authorList>
    </citation>
    <scope>NUCLEOTIDE SEQUENCE [LARGE SCALE GENOMIC DNA]</scope>
    <source>
        <strain evidence="5 6">DSM 18704</strain>
    </source>
</reference>
<dbReference type="PANTHER" id="PTHR43065">
    <property type="entry name" value="SENSOR HISTIDINE KINASE"/>
    <property type="match status" value="1"/>
</dbReference>
<feature type="domain" description="Cyclic nucleotide-binding" evidence="3">
    <location>
        <begin position="43"/>
        <end position="161"/>
    </location>
</feature>
<keyword evidence="5" id="KW-0808">Transferase</keyword>
<organism evidence="5 6">
    <name type="scientific">Granulicella rosea</name>
    <dbReference type="NCBI Taxonomy" id="474952"/>
    <lineage>
        <taxon>Bacteria</taxon>
        <taxon>Pseudomonadati</taxon>
        <taxon>Acidobacteriota</taxon>
        <taxon>Terriglobia</taxon>
        <taxon>Terriglobales</taxon>
        <taxon>Acidobacteriaceae</taxon>
        <taxon>Granulicella</taxon>
    </lineage>
</organism>
<evidence type="ECO:0000259" key="3">
    <source>
        <dbReference type="PROSITE" id="PS50042"/>
    </source>
</evidence>
<sequence length="501" mass="55222">MATTYELQSESQAAEVEPYLLALKPQKPTPLPEIVEALRTVTQLNGLADEEYMWLATHGTERMGCEGSMIFREGEPTAHLNFILRGEVHVRRRVSGPMALFIGRAGQMTGLLPFSRMKGYGGDGYTIGPSWVLDIHKDLFPEMLKAIPSMGQRCVSTLLDRVREVTRMEQQAEKLSALGKLAANLAHELNNPASAAQRTAASLFAELRQYGQQSYRLGALSASAGNDTSRLFKEWITRTRARMAEFAFRHSSEVSPLAQSDREDLFMQWLERHDVPEPWTIAPTLADTPLGLDQLDELAEIIPAQDLPLSLTTFASSVGVERMSETIVESTGRIFDLITAIKDYSYMDQAPIQDIDLAQSLENTLAMFGSRLADIKVETDFDPHLPPIGAYGSELNQVWTALIENALDAMPTGGTLRLTTRLNGQMAFVEVIDSGLGIAPTLVSRVFEPFYTTKAPGRGLGLGLDTAQRIVSKHSGFITVESAPGRTCFQVRLPIDQAQAY</sequence>
<evidence type="ECO:0000256" key="1">
    <source>
        <dbReference type="ARBA" id="ARBA00000085"/>
    </source>
</evidence>
<dbReference type="PROSITE" id="PS50042">
    <property type="entry name" value="CNMP_BINDING_3"/>
    <property type="match status" value="1"/>
</dbReference>
<dbReference type="EMBL" id="FZOU01000011">
    <property type="protein sequence ID" value="SNT39534.1"/>
    <property type="molecule type" value="Genomic_DNA"/>
</dbReference>
<dbReference type="InterPro" id="IPR003594">
    <property type="entry name" value="HATPase_dom"/>
</dbReference>
<dbReference type="GO" id="GO:0004673">
    <property type="term" value="F:protein histidine kinase activity"/>
    <property type="evidence" value="ECO:0007669"/>
    <property type="project" value="UniProtKB-EC"/>
</dbReference>
<dbReference type="SUPFAM" id="SSF51206">
    <property type="entry name" value="cAMP-binding domain-like"/>
    <property type="match status" value="1"/>
</dbReference>
<dbReference type="Proteomes" id="UP000198356">
    <property type="component" value="Unassembled WGS sequence"/>
</dbReference>
<dbReference type="CDD" id="cd00038">
    <property type="entry name" value="CAP_ED"/>
    <property type="match status" value="1"/>
</dbReference>
<name>A0A239MBY2_9BACT</name>
<dbReference type="OrthoDB" id="224978at2"/>
<dbReference type="Gene3D" id="3.30.565.10">
    <property type="entry name" value="Histidine kinase-like ATPase, C-terminal domain"/>
    <property type="match status" value="1"/>
</dbReference>
<dbReference type="EC" id="2.7.13.3" evidence="2"/>
<dbReference type="PROSITE" id="PS50109">
    <property type="entry name" value="HIS_KIN"/>
    <property type="match status" value="1"/>
</dbReference>
<dbReference type="SUPFAM" id="SSF55874">
    <property type="entry name" value="ATPase domain of HSP90 chaperone/DNA topoisomerase II/histidine kinase"/>
    <property type="match status" value="1"/>
</dbReference>
<dbReference type="InterPro" id="IPR018490">
    <property type="entry name" value="cNMP-bd_dom_sf"/>
</dbReference>
<dbReference type="PRINTS" id="PR00344">
    <property type="entry name" value="BCTRLSENSOR"/>
</dbReference>